<evidence type="ECO:0000256" key="7">
    <source>
        <dbReference type="ARBA" id="ARBA00022691"/>
    </source>
</evidence>
<organism evidence="17 18">
    <name type="scientific">Rotaria socialis</name>
    <dbReference type="NCBI Taxonomy" id="392032"/>
    <lineage>
        <taxon>Eukaryota</taxon>
        <taxon>Metazoa</taxon>
        <taxon>Spiralia</taxon>
        <taxon>Gnathifera</taxon>
        <taxon>Rotifera</taxon>
        <taxon>Eurotatoria</taxon>
        <taxon>Bdelloidea</taxon>
        <taxon>Philodinida</taxon>
        <taxon>Philodinidae</taxon>
        <taxon>Rotaria</taxon>
    </lineage>
</organism>
<evidence type="ECO:0000259" key="14">
    <source>
        <dbReference type="Pfam" id="PF13649"/>
    </source>
</evidence>
<sequence>MHQYSSVDVTALDDQQVKSEKVTVNLLLVKENAEQKKYALTVKDGTSTIITINLDESLENVRSGLTGTIISLPKQKHLSYLLKFSNQGDVTSFNKLLLSIKLGKNIEENVSCQFDERTEESSAVQYFQFYGYLSQQQNMMQDYIRTSTYQRAILDNSIDFAGKVVLDVGAGSGILSFFAAQAGARKVYAVEASSMAQHAKTLAENNHLGHCIQVIAGKIEEVTLPEKVDVIISEPMGYMLYNERMLETYLHAKKWLKPNGKMYPTTGDLYVTPFTDEALYMEQVGKANFWYQQSFYGVDLTTLRDSALDEYFKQPIVDNFDIRICLARPIKYTVNFLTAHEEDLHEINIPLSFQMTTAAVVHGLAFWFDVSFNGTSSQVWLSTAPTQPLTHWYQVRCLFMKPLTVNLGTTIKGHAILNSNRKQSYDVEIFLQIDGTTISVKNILDLKNPYFRYPNQPMQVPPGQYHESPTEQYFNGLQNEQMAMNSGTIHSNTNMFSQNCNVNNNNNNMNSSGDYDGNSLNNIVTTFPRDNTHHFTLPCASSNHSDKSTAFSSTTTQMTNGFVSFANTTDGNHFTQQSSTKT</sequence>
<keyword evidence="7 13" id="KW-0949">S-adenosyl-L-methionine</keyword>
<keyword evidence="9" id="KW-0805">Transcription regulation</keyword>
<evidence type="ECO:0000313" key="16">
    <source>
        <dbReference type="EMBL" id="CAF3370137.1"/>
    </source>
</evidence>
<evidence type="ECO:0000256" key="13">
    <source>
        <dbReference type="PROSITE-ProRule" id="PRU01015"/>
    </source>
</evidence>
<dbReference type="GO" id="GO:0005737">
    <property type="term" value="C:cytoplasm"/>
    <property type="evidence" value="ECO:0007669"/>
    <property type="project" value="UniProtKB-SubCell"/>
</dbReference>
<evidence type="ECO:0000256" key="11">
    <source>
        <dbReference type="ARBA" id="ARBA00023242"/>
    </source>
</evidence>
<evidence type="ECO:0000313" key="17">
    <source>
        <dbReference type="EMBL" id="CAF4791931.1"/>
    </source>
</evidence>
<name>A0A821NUT7_9BILA</name>
<dbReference type="SUPFAM" id="SSF53335">
    <property type="entry name" value="S-adenosyl-L-methionine-dependent methyltransferases"/>
    <property type="match status" value="1"/>
</dbReference>
<gene>
    <name evidence="16" type="ORF">KIK155_LOCUS5315</name>
    <name evidence="17" type="ORF">TOA249_LOCUS22799</name>
</gene>
<keyword evidence="8" id="KW-0156">Chromatin regulator</keyword>
<dbReference type="PANTHER" id="PTHR11006">
    <property type="entry name" value="PROTEIN ARGININE N-METHYLTRANSFERASE"/>
    <property type="match status" value="1"/>
</dbReference>
<dbReference type="GO" id="GO:0032259">
    <property type="term" value="P:methylation"/>
    <property type="evidence" value="ECO:0007669"/>
    <property type="project" value="UniProtKB-KW"/>
</dbReference>
<evidence type="ECO:0000256" key="8">
    <source>
        <dbReference type="ARBA" id="ARBA00022853"/>
    </source>
</evidence>
<comment type="subcellular location">
    <subcellularLocation>
        <location evidence="2">Cytoplasm</location>
    </subcellularLocation>
    <subcellularLocation>
        <location evidence="1">Nucleus</location>
    </subcellularLocation>
</comment>
<reference evidence="17" key="1">
    <citation type="submission" date="2021-02" db="EMBL/GenBank/DDBJ databases">
        <authorList>
            <person name="Nowell W R."/>
        </authorList>
    </citation>
    <scope>NUCLEOTIDE SEQUENCE</scope>
</reference>
<dbReference type="PROSITE" id="PS51678">
    <property type="entry name" value="SAM_MT_PRMT"/>
    <property type="match status" value="1"/>
</dbReference>
<evidence type="ECO:0000256" key="2">
    <source>
        <dbReference type="ARBA" id="ARBA00004496"/>
    </source>
</evidence>
<proteinExistence type="predicted"/>
<dbReference type="PANTHER" id="PTHR11006:SF10">
    <property type="entry name" value="HISTONE-ARGININE METHYLTRANSFERASE CARMER-RELATED"/>
    <property type="match status" value="1"/>
</dbReference>
<keyword evidence="4" id="KW-0963">Cytoplasm</keyword>
<dbReference type="FunFam" id="2.70.160.11:FF:000002">
    <property type="entry name" value="Probable histone-arginine methyltransferase CARM1"/>
    <property type="match status" value="1"/>
</dbReference>
<keyword evidence="6 13" id="KW-0808">Transferase</keyword>
<evidence type="ECO:0000256" key="5">
    <source>
        <dbReference type="ARBA" id="ARBA00022603"/>
    </source>
</evidence>
<dbReference type="Gene3D" id="3.40.50.150">
    <property type="entry name" value="Vaccinia Virus protein VP39"/>
    <property type="match status" value="1"/>
</dbReference>
<evidence type="ECO:0000256" key="3">
    <source>
        <dbReference type="ARBA" id="ARBA00011925"/>
    </source>
</evidence>
<evidence type="ECO:0000256" key="4">
    <source>
        <dbReference type="ARBA" id="ARBA00022490"/>
    </source>
</evidence>
<accession>A0A821NUT7</accession>
<evidence type="ECO:0000313" key="18">
    <source>
        <dbReference type="Proteomes" id="UP000663838"/>
    </source>
</evidence>
<dbReference type="InterPro" id="IPR025799">
    <property type="entry name" value="Arg_MeTrfase"/>
</dbReference>
<feature type="domain" description="Methyltransferase" evidence="14">
    <location>
        <begin position="165"/>
        <end position="260"/>
    </location>
</feature>
<evidence type="ECO:0000256" key="10">
    <source>
        <dbReference type="ARBA" id="ARBA00023163"/>
    </source>
</evidence>
<dbReference type="EC" id="2.1.1.319" evidence="3"/>
<dbReference type="InterPro" id="IPR041698">
    <property type="entry name" value="Methyltransf_25"/>
</dbReference>
<keyword evidence="11" id="KW-0539">Nucleus</keyword>
<dbReference type="EMBL" id="CAJNYV010000592">
    <property type="protein sequence ID" value="CAF3370137.1"/>
    <property type="molecule type" value="Genomic_DNA"/>
</dbReference>
<protein>
    <recommendedName>
        <fullName evidence="3">type I protein arginine methyltransferase</fullName>
        <ecNumber evidence="3">2.1.1.319</ecNumber>
    </recommendedName>
</protein>
<dbReference type="EMBL" id="CAJOBS010002113">
    <property type="protein sequence ID" value="CAF4791931.1"/>
    <property type="molecule type" value="Genomic_DNA"/>
</dbReference>
<dbReference type="Proteomes" id="UP000663865">
    <property type="component" value="Unassembled WGS sequence"/>
</dbReference>
<keyword evidence="10" id="KW-0804">Transcription</keyword>
<dbReference type="Proteomes" id="UP000663838">
    <property type="component" value="Unassembled WGS sequence"/>
</dbReference>
<evidence type="ECO:0000259" key="15">
    <source>
        <dbReference type="Pfam" id="PF22528"/>
    </source>
</evidence>
<keyword evidence="5 13" id="KW-0489">Methyltransferase</keyword>
<dbReference type="GO" id="GO:0035242">
    <property type="term" value="F:protein-arginine omega-N asymmetric methyltransferase activity"/>
    <property type="evidence" value="ECO:0007669"/>
    <property type="project" value="UniProtKB-EC"/>
</dbReference>
<evidence type="ECO:0000256" key="12">
    <source>
        <dbReference type="ARBA" id="ARBA00049086"/>
    </source>
</evidence>
<dbReference type="FunFam" id="3.40.50.150:FF:000031">
    <property type="entry name" value="Putative Histone-arginine methyltransferase CARM1"/>
    <property type="match status" value="1"/>
</dbReference>
<dbReference type="GO" id="GO:0070611">
    <property type="term" value="F:histone H3R2 methyltransferase activity"/>
    <property type="evidence" value="ECO:0007669"/>
    <property type="project" value="TreeGrafter"/>
</dbReference>
<dbReference type="CDD" id="cd02440">
    <property type="entry name" value="AdoMet_MTases"/>
    <property type="match status" value="1"/>
</dbReference>
<evidence type="ECO:0000256" key="6">
    <source>
        <dbReference type="ARBA" id="ARBA00022679"/>
    </source>
</evidence>
<comment type="caution">
    <text evidence="17">The sequence shown here is derived from an EMBL/GenBank/DDBJ whole genome shotgun (WGS) entry which is preliminary data.</text>
</comment>
<evidence type="ECO:0000256" key="1">
    <source>
        <dbReference type="ARBA" id="ARBA00004123"/>
    </source>
</evidence>
<comment type="catalytic activity">
    <reaction evidence="12">
        <text>L-arginyl-[protein] + 2 S-adenosyl-L-methionine = N(omega),N(omega)-dimethyl-L-arginyl-[protein] + 2 S-adenosyl-L-homocysteine + 2 H(+)</text>
        <dbReference type="Rhea" id="RHEA:48096"/>
        <dbReference type="Rhea" id="RHEA-COMP:10532"/>
        <dbReference type="Rhea" id="RHEA-COMP:11991"/>
        <dbReference type="ChEBI" id="CHEBI:15378"/>
        <dbReference type="ChEBI" id="CHEBI:29965"/>
        <dbReference type="ChEBI" id="CHEBI:57856"/>
        <dbReference type="ChEBI" id="CHEBI:59789"/>
        <dbReference type="ChEBI" id="CHEBI:61897"/>
        <dbReference type="EC" id="2.1.1.319"/>
    </reaction>
</comment>
<dbReference type="AlphaFoldDB" id="A0A821NUT7"/>
<evidence type="ECO:0000256" key="9">
    <source>
        <dbReference type="ARBA" id="ARBA00023015"/>
    </source>
</evidence>
<dbReference type="GO" id="GO:0005634">
    <property type="term" value="C:nucleus"/>
    <property type="evidence" value="ECO:0007669"/>
    <property type="project" value="UniProtKB-SubCell"/>
</dbReference>
<dbReference type="Pfam" id="PF22528">
    <property type="entry name" value="PRMT_C"/>
    <property type="match status" value="1"/>
</dbReference>
<feature type="domain" description="Protein arginine N-methyltransferase" evidence="15">
    <location>
        <begin position="267"/>
        <end position="431"/>
    </location>
</feature>
<dbReference type="Gene3D" id="2.70.160.11">
    <property type="entry name" value="Hnrnp arginine n-methyltransferase1"/>
    <property type="match status" value="1"/>
</dbReference>
<dbReference type="InterPro" id="IPR029063">
    <property type="entry name" value="SAM-dependent_MTases_sf"/>
</dbReference>
<dbReference type="Pfam" id="PF13649">
    <property type="entry name" value="Methyltransf_25"/>
    <property type="match status" value="1"/>
</dbReference>
<dbReference type="InterPro" id="IPR055135">
    <property type="entry name" value="PRMT_dom"/>
</dbReference>